<protein>
    <recommendedName>
        <fullName evidence="6">Transcription antitermination protein NusB</fullName>
    </recommendedName>
    <alternativeName>
        <fullName evidence="6">Antitermination factor NusB</fullName>
    </alternativeName>
</protein>
<evidence type="ECO:0000256" key="2">
    <source>
        <dbReference type="ARBA" id="ARBA00022814"/>
    </source>
</evidence>
<gene>
    <name evidence="6" type="primary">nusB</name>
    <name evidence="8" type="ORF">A2310_06465</name>
</gene>
<dbReference type="STRING" id="1802579.A2310_06465"/>
<feature type="domain" description="NusB/RsmB/TIM44" evidence="7">
    <location>
        <begin position="8"/>
        <end position="129"/>
    </location>
</feature>
<organism evidence="8 9">
    <name type="scientific">candidate division WOR-1 bacterium RIFOXYB2_FULL_37_13</name>
    <dbReference type="NCBI Taxonomy" id="1802579"/>
    <lineage>
        <taxon>Bacteria</taxon>
        <taxon>Bacillati</taxon>
        <taxon>Saganbacteria</taxon>
    </lineage>
</organism>
<evidence type="ECO:0000313" key="8">
    <source>
        <dbReference type="EMBL" id="OGC24172.1"/>
    </source>
</evidence>
<keyword evidence="5 6" id="KW-0804">Transcription</keyword>
<dbReference type="InterPro" id="IPR035926">
    <property type="entry name" value="NusB-like_sf"/>
</dbReference>
<keyword evidence="3 6" id="KW-0694">RNA-binding</keyword>
<sequence>MGKRNTGRRIAMQALYEIDFGASTDIEEIIDRISKEEAVSDDSFNFAKELATGAFYKKKEIDSIIEKHSRDWQIGRIGGVDRNILRVALFELAFTKTPPQVVINEALELAKKYSSPEAAKFINGVLGGYVKAN</sequence>
<evidence type="ECO:0000256" key="6">
    <source>
        <dbReference type="HAMAP-Rule" id="MF_00073"/>
    </source>
</evidence>
<dbReference type="GO" id="GO:0005829">
    <property type="term" value="C:cytosol"/>
    <property type="evidence" value="ECO:0007669"/>
    <property type="project" value="TreeGrafter"/>
</dbReference>
<keyword evidence="2 6" id="KW-0889">Transcription antitermination</keyword>
<dbReference type="GO" id="GO:0003723">
    <property type="term" value="F:RNA binding"/>
    <property type="evidence" value="ECO:0007669"/>
    <property type="project" value="UniProtKB-UniRule"/>
</dbReference>
<dbReference type="HAMAP" id="MF_00073">
    <property type="entry name" value="NusB"/>
    <property type="match status" value="1"/>
</dbReference>
<name>A0A1F4SUR0_UNCSA</name>
<dbReference type="InterPro" id="IPR011605">
    <property type="entry name" value="NusB_fam"/>
</dbReference>
<dbReference type="Pfam" id="PF01029">
    <property type="entry name" value="NusB"/>
    <property type="match status" value="1"/>
</dbReference>
<dbReference type="PANTHER" id="PTHR11078">
    <property type="entry name" value="N UTILIZATION SUBSTANCE PROTEIN B-RELATED"/>
    <property type="match status" value="1"/>
</dbReference>
<keyword evidence="4 6" id="KW-0805">Transcription regulation</keyword>
<proteinExistence type="inferred from homology"/>
<evidence type="ECO:0000313" key="9">
    <source>
        <dbReference type="Proteomes" id="UP000178417"/>
    </source>
</evidence>
<dbReference type="InterPro" id="IPR006027">
    <property type="entry name" value="NusB_RsmB_TIM44"/>
</dbReference>
<dbReference type="Gene3D" id="1.10.940.10">
    <property type="entry name" value="NusB-like"/>
    <property type="match status" value="1"/>
</dbReference>
<comment type="similarity">
    <text evidence="1 6">Belongs to the NusB family.</text>
</comment>
<dbReference type="NCBIfam" id="TIGR01951">
    <property type="entry name" value="nusB"/>
    <property type="match status" value="1"/>
</dbReference>
<dbReference type="Proteomes" id="UP000178417">
    <property type="component" value="Unassembled WGS sequence"/>
</dbReference>
<dbReference type="SUPFAM" id="SSF48013">
    <property type="entry name" value="NusB-like"/>
    <property type="match status" value="1"/>
</dbReference>
<dbReference type="EMBL" id="MEUB01000011">
    <property type="protein sequence ID" value="OGC24172.1"/>
    <property type="molecule type" value="Genomic_DNA"/>
</dbReference>
<dbReference type="PANTHER" id="PTHR11078:SF3">
    <property type="entry name" value="ANTITERMINATION NUSB DOMAIN-CONTAINING PROTEIN"/>
    <property type="match status" value="1"/>
</dbReference>
<comment type="caution">
    <text evidence="8">The sequence shown here is derived from an EMBL/GenBank/DDBJ whole genome shotgun (WGS) entry which is preliminary data.</text>
</comment>
<evidence type="ECO:0000256" key="5">
    <source>
        <dbReference type="ARBA" id="ARBA00023163"/>
    </source>
</evidence>
<dbReference type="CDD" id="cd00619">
    <property type="entry name" value="Terminator_NusB"/>
    <property type="match status" value="1"/>
</dbReference>
<reference evidence="8 9" key="1">
    <citation type="journal article" date="2016" name="Nat. Commun.">
        <title>Thousands of microbial genomes shed light on interconnected biogeochemical processes in an aquifer system.</title>
        <authorList>
            <person name="Anantharaman K."/>
            <person name="Brown C.T."/>
            <person name="Hug L.A."/>
            <person name="Sharon I."/>
            <person name="Castelle C.J."/>
            <person name="Probst A.J."/>
            <person name="Thomas B.C."/>
            <person name="Singh A."/>
            <person name="Wilkins M.J."/>
            <person name="Karaoz U."/>
            <person name="Brodie E.L."/>
            <person name="Williams K.H."/>
            <person name="Hubbard S.S."/>
            <person name="Banfield J.F."/>
        </authorList>
    </citation>
    <scope>NUCLEOTIDE SEQUENCE [LARGE SCALE GENOMIC DNA]</scope>
</reference>
<dbReference type="GO" id="GO:0006353">
    <property type="term" value="P:DNA-templated transcription termination"/>
    <property type="evidence" value="ECO:0007669"/>
    <property type="project" value="UniProtKB-UniRule"/>
</dbReference>
<accession>A0A1F4SUR0</accession>
<evidence type="ECO:0000256" key="4">
    <source>
        <dbReference type="ARBA" id="ARBA00023015"/>
    </source>
</evidence>
<evidence type="ECO:0000256" key="1">
    <source>
        <dbReference type="ARBA" id="ARBA00005952"/>
    </source>
</evidence>
<dbReference type="GO" id="GO:0031564">
    <property type="term" value="P:transcription antitermination"/>
    <property type="evidence" value="ECO:0007669"/>
    <property type="project" value="UniProtKB-KW"/>
</dbReference>
<dbReference type="AlphaFoldDB" id="A0A1F4SUR0"/>
<comment type="function">
    <text evidence="6">Involved in transcription antitermination. Required for transcription of ribosomal RNA (rRNA) genes. Binds specifically to the boxA antiterminator sequence of the ribosomal RNA (rrn) operons.</text>
</comment>
<evidence type="ECO:0000259" key="7">
    <source>
        <dbReference type="Pfam" id="PF01029"/>
    </source>
</evidence>
<evidence type="ECO:0000256" key="3">
    <source>
        <dbReference type="ARBA" id="ARBA00022884"/>
    </source>
</evidence>